<evidence type="ECO:0000313" key="2">
    <source>
        <dbReference type="Proteomes" id="UP000704712"/>
    </source>
</evidence>
<dbReference type="AlphaFoldDB" id="A0A8S9VCK1"/>
<name>A0A8S9VCK1_PHYIN</name>
<reference evidence="1" key="1">
    <citation type="submission" date="2020-03" db="EMBL/GenBank/DDBJ databases">
        <title>Hybrid Assembly of Korean Phytophthora infestans isolates.</title>
        <authorList>
            <person name="Prokchorchik M."/>
            <person name="Lee Y."/>
            <person name="Seo J."/>
            <person name="Cho J.-H."/>
            <person name="Park Y.-E."/>
            <person name="Jang D.-C."/>
            <person name="Im J.-S."/>
            <person name="Choi J.-G."/>
            <person name="Park H.-J."/>
            <person name="Lee G.-B."/>
            <person name="Lee Y.-G."/>
            <person name="Hong S.-Y."/>
            <person name="Cho K."/>
            <person name="Sohn K.H."/>
        </authorList>
    </citation>
    <scope>NUCLEOTIDE SEQUENCE</scope>
    <source>
        <strain evidence="1">KR_2_A2</strain>
    </source>
</reference>
<proteinExistence type="predicted"/>
<protein>
    <recommendedName>
        <fullName evidence="3">RxLR effector protein</fullName>
    </recommendedName>
</protein>
<gene>
    <name evidence="1" type="ORF">GN958_ATG00357</name>
</gene>
<dbReference type="Proteomes" id="UP000704712">
    <property type="component" value="Unassembled WGS sequence"/>
</dbReference>
<evidence type="ECO:0008006" key="3">
    <source>
        <dbReference type="Google" id="ProtNLM"/>
    </source>
</evidence>
<accession>A0A8S9VCK1</accession>
<organism evidence="1 2">
    <name type="scientific">Phytophthora infestans</name>
    <name type="common">Potato late blight agent</name>
    <name type="synonym">Botrytis infestans</name>
    <dbReference type="NCBI Taxonomy" id="4787"/>
    <lineage>
        <taxon>Eukaryota</taxon>
        <taxon>Sar</taxon>
        <taxon>Stramenopiles</taxon>
        <taxon>Oomycota</taxon>
        <taxon>Peronosporomycetes</taxon>
        <taxon>Peronosporales</taxon>
        <taxon>Peronosporaceae</taxon>
        <taxon>Phytophthora</taxon>
    </lineage>
</organism>
<dbReference type="EMBL" id="JAACNO010000060">
    <property type="protein sequence ID" value="KAF4150453.1"/>
    <property type="molecule type" value="Genomic_DNA"/>
</dbReference>
<sequence>MVFVTTLPTTSTALPVTKWSSAVTENEALPDADRLFDVDGGRMLRRAEKHASNEVGVDEERIYTRVKQLFNQAIYAAKVKSNGKDAAYYAALLARLRKEGK</sequence>
<comment type="caution">
    <text evidence="1">The sequence shown here is derived from an EMBL/GenBank/DDBJ whole genome shotgun (WGS) entry which is preliminary data.</text>
</comment>
<evidence type="ECO:0000313" key="1">
    <source>
        <dbReference type="EMBL" id="KAF4150453.1"/>
    </source>
</evidence>